<organism evidence="1 2">
    <name type="scientific">Glomus cerebriforme</name>
    <dbReference type="NCBI Taxonomy" id="658196"/>
    <lineage>
        <taxon>Eukaryota</taxon>
        <taxon>Fungi</taxon>
        <taxon>Fungi incertae sedis</taxon>
        <taxon>Mucoromycota</taxon>
        <taxon>Glomeromycotina</taxon>
        <taxon>Glomeromycetes</taxon>
        <taxon>Glomerales</taxon>
        <taxon>Glomeraceae</taxon>
        <taxon>Glomus</taxon>
    </lineage>
</organism>
<keyword evidence="2" id="KW-1185">Reference proteome</keyword>
<dbReference type="EMBL" id="QKYT01000280">
    <property type="protein sequence ID" value="RIA88076.1"/>
    <property type="molecule type" value="Genomic_DNA"/>
</dbReference>
<proteinExistence type="predicted"/>
<reference evidence="1 2" key="1">
    <citation type="submission" date="2018-06" db="EMBL/GenBank/DDBJ databases">
        <title>Comparative genomics reveals the genomic features of Rhizophagus irregularis, R. cerebriforme, R. diaphanum and Gigaspora rosea, and their symbiotic lifestyle signature.</title>
        <authorList>
            <person name="Morin E."/>
            <person name="San Clemente H."/>
            <person name="Chen E.C.H."/>
            <person name="De La Providencia I."/>
            <person name="Hainaut M."/>
            <person name="Kuo A."/>
            <person name="Kohler A."/>
            <person name="Murat C."/>
            <person name="Tang N."/>
            <person name="Roy S."/>
            <person name="Loubradou J."/>
            <person name="Henrissat B."/>
            <person name="Grigoriev I.V."/>
            <person name="Corradi N."/>
            <person name="Roux C."/>
            <person name="Martin F.M."/>
        </authorList>
    </citation>
    <scope>NUCLEOTIDE SEQUENCE [LARGE SCALE GENOMIC DNA]</scope>
    <source>
        <strain evidence="1 2">DAOM 227022</strain>
    </source>
</reference>
<dbReference type="OrthoDB" id="2426857at2759"/>
<sequence>MWKKDQLRMLINKQKEANAYYYSLEPREKNFFWKELASKINLRFGTRYLGSTVSEKFQGLVRDFNSINNYVKGKGGRIIRLGERYYEEFLSMFWKKPVSDYIKIHEENVTARKASNDAVEILVLLSEMGERANVTLRGVDEENEKNKEDYEIE</sequence>
<dbReference type="Proteomes" id="UP000265703">
    <property type="component" value="Unassembled WGS sequence"/>
</dbReference>
<evidence type="ECO:0000313" key="1">
    <source>
        <dbReference type="EMBL" id="RIA88076.1"/>
    </source>
</evidence>
<accession>A0A397SU14</accession>
<protein>
    <recommendedName>
        <fullName evidence="3">Myb/SANT-like domain-containing protein</fullName>
    </recommendedName>
</protein>
<comment type="caution">
    <text evidence="1">The sequence shown here is derived from an EMBL/GenBank/DDBJ whole genome shotgun (WGS) entry which is preliminary data.</text>
</comment>
<dbReference type="AlphaFoldDB" id="A0A397SU14"/>
<evidence type="ECO:0008006" key="3">
    <source>
        <dbReference type="Google" id="ProtNLM"/>
    </source>
</evidence>
<gene>
    <name evidence="1" type="ORF">C1645_826910</name>
</gene>
<evidence type="ECO:0000313" key="2">
    <source>
        <dbReference type="Proteomes" id="UP000265703"/>
    </source>
</evidence>
<name>A0A397SU14_9GLOM</name>